<accession>I1C9K4</accession>
<dbReference type="InParanoid" id="I1C9K4"/>
<keyword evidence="1" id="KW-0812">Transmembrane</keyword>
<proteinExistence type="predicted"/>
<keyword evidence="3" id="KW-1185">Reference proteome</keyword>
<dbReference type="VEuPathDB" id="FungiDB:RO3G_09844"/>
<evidence type="ECO:0000313" key="2">
    <source>
        <dbReference type="EMBL" id="EIE85134.1"/>
    </source>
</evidence>
<dbReference type="EMBL" id="CH476738">
    <property type="protein sequence ID" value="EIE85134.1"/>
    <property type="molecule type" value="Genomic_DNA"/>
</dbReference>
<keyword evidence="1" id="KW-1133">Transmembrane helix</keyword>
<name>I1C9K4_RHIO9</name>
<dbReference type="GeneID" id="93616810"/>
<dbReference type="RefSeq" id="XP_067520530.1">
    <property type="nucleotide sequence ID" value="XM_067664429.1"/>
</dbReference>
<organism evidence="2 3">
    <name type="scientific">Rhizopus delemar (strain RA 99-880 / ATCC MYA-4621 / FGSC 9543 / NRRL 43880)</name>
    <name type="common">Mucormycosis agent</name>
    <name type="synonym">Rhizopus arrhizus var. delemar</name>
    <dbReference type="NCBI Taxonomy" id="246409"/>
    <lineage>
        <taxon>Eukaryota</taxon>
        <taxon>Fungi</taxon>
        <taxon>Fungi incertae sedis</taxon>
        <taxon>Mucoromycota</taxon>
        <taxon>Mucoromycotina</taxon>
        <taxon>Mucoromycetes</taxon>
        <taxon>Mucorales</taxon>
        <taxon>Mucorineae</taxon>
        <taxon>Rhizopodaceae</taxon>
        <taxon>Rhizopus</taxon>
    </lineage>
</organism>
<sequence>MNLMNFFPLLKTFCYLLLFHLFCYPMKVKKWMNFLYFRNKFIFIC</sequence>
<dbReference type="Proteomes" id="UP000009138">
    <property type="component" value="Unassembled WGS sequence"/>
</dbReference>
<keyword evidence="1" id="KW-0472">Membrane</keyword>
<evidence type="ECO:0000256" key="1">
    <source>
        <dbReference type="SAM" id="Phobius"/>
    </source>
</evidence>
<protein>
    <submittedName>
        <fullName evidence="2">Uncharacterized protein</fullName>
    </submittedName>
</protein>
<dbReference type="AlphaFoldDB" id="I1C9K4"/>
<evidence type="ECO:0000313" key="3">
    <source>
        <dbReference type="Proteomes" id="UP000009138"/>
    </source>
</evidence>
<gene>
    <name evidence="2" type="ORF">RO3G_09844</name>
</gene>
<reference evidence="2 3" key="1">
    <citation type="journal article" date="2009" name="PLoS Genet.">
        <title>Genomic analysis of the basal lineage fungus Rhizopus oryzae reveals a whole-genome duplication.</title>
        <authorList>
            <person name="Ma L.-J."/>
            <person name="Ibrahim A.S."/>
            <person name="Skory C."/>
            <person name="Grabherr M.G."/>
            <person name="Burger G."/>
            <person name="Butler M."/>
            <person name="Elias M."/>
            <person name="Idnurm A."/>
            <person name="Lang B.F."/>
            <person name="Sone T."/>
            <person name="Abe A."/>
            <person name="Calvo S.E."/>
            <person name="Corrochano L.M."/>
            <person name="Engels R."/>
            <person name="Fu J."/>
            <person name="Hansberg W."/>
            <person name="Kim J.-M."/>
            <person name="Kodira C.D."/>
            <person name="Koehrsen M.J."/>
            <person name="Liu B."/>
            <person name="Miranda-Saavedra D."/>
            <person name="O'Leary S."/>
            <person name="Ortiz-Castellanos L."/>
            <person name="Poulter R."/>
            <person name="Rodriguez-Romero J."/>
            <person name="Ruiz-Herrera J."/>
            <person name="Shen Y.-Q."/>
            <person name="Zeng Q."/>
            <person name="Galagan J."/>
            <person name="Birren B.W."/>
            <person name="Cuomo C.A."/>
            <person name="Wickes B.L."/>
        </authorList>
    </citation>
    <scope>NUCLEOTIDE SEQUENCE [LARGE SCALE GENOMIC DNA]</scope>
    <source>
        <strain evidence="3">RA 99-880 / ATCC MYA-4621 / FGSC 9543 / NRRL 43880</strain>
    </source>
</reference>
<feature type="transmembrane region" description="Helical" evidence="1">
    <location>
        <begin position="6"/>
        <end position="24"/>
    </location>
</feature>